<evidence type="ECO:0000256" key="1">
    <source>
        <dbReference type="SAM" id="MobiDB-lite"/>
    </source>
</evidence>
<dbReference type="RefSeq" id="XP_014171775.1">
    <property type="nucleotide sequence ID" value="XM_014316300.1"/>
</dbReference>
<dbReference type="GeneID" id="25975321"/>
<dbReference type="InParanoid" id="F0XJ78"/>
<sequence length="88" mass="9585">MAPTPTNDDTSSVNNGTKSTGSWGGETHYRDSSTRTDGVHGLLFSRRDEAPVSYPPALKDGADNRNNDLNQVIAIVDQKFPRRTPPQS</sequence>
<dbReference type="Proteomes" id="UP000007796">
    <property type="component" value="Unassembled WGS sequence"/>
</dbReference>
<dbReference type="HOGENOM" id="CLU_2469303_0_0_1"/>
<feature type="region of interest" description="Disordered" evidence="1">
    <location>
        <begin position="1"/>
        <end position="66"/>
    </location>
</feature>
<gene>
    <name evidence="2" type="ORF">CMQ_2342</name>
</gene>
<name>F0XJ78_GROCL</name>
<feature type="compositionally biased region" description="Polar residues" evidence="1">
    <location>
        <begin position="1"/>
        <end position="21"/>
    </location>
</feature>
<keyword evidence="3" id="KW-1185">Reference proteome</keyword>
<dbReference type="AlphaFoldDB" id="F0XJ78"/>
<proteinExistence type="predicted"/>
<feature type="compositionally biased region" description="Basic and acidic residues" evidence="1">
    <location>
        <begin position="27"/>
        <end position="38"/>
    </location>
</feature>
<protein>
    <submittedName>
        <fullName evidence="2">Uncharacterized protein</fullName>
    </submittedName>
</protein>
<evidence type="ECO:0000313" key="3">
    <source>
        <dbReference type="Proteomes" id="UP000007796"/>
    </source>
</evidence>
<reference evidence="2 3" key="1">
    <citation type="journal article" date="2011" name="Proc. Natl. Acad. Sci. U.S.A.">
        <title>Genome and transcriptome analyses of the mountain pine beetle-fungal symbiont Grosmannia clavigera, a lodgepole pine pathogen.</title>
        <authorList>
            <person name="DiGuistini S."/>
            <person name="Wang Y."/>
            <person name="Liao N.Y."/>
            <person name="Taylor G."/>
            <person name="Tanguay P."/>
            <person name="Feau N."/>
            <person name="Henrissat B."/>
            <person name="Chan S.K."/>
            <person name="Hesse-Orce U."/>
            <person name="Alamouti S.M."/>
            <person name="Tsui C.K.M."/>
            <person name="Docking R.T."/>
            <person name="Levasseur A."/>
            <person name="Haridas S."/>
            <person name="Robertson G."/>
            <person name="Birol I."/>
            <person name="Holt R.A."/>
            <person name="Marra M.A."/>
            <person name="Hamelin R.C."/>
            <person name="Hirst M."/>
            <person name="Jones S.J.M."/>
            <person name="Bohlmann J."/>
            <person name="Breuil C."/>
        </authorList>
    </citation>
    <scope>NUCLEOTIDE SEQUENCE [LARGE SCALE GENOMIC DNA]</scope>
    <source>
        <strain evidence="3">kw1407 / UAMH 11150</strain>
    </source>
</reference>
<accession>F0XJ78</accession>
<evidence type="ECO:0000313" key="2">
    <source>
        <dbReference type="EMBL" id="EFX02293.1"/>
    </source>
</evidence>
<dbReference type="EMBL" id="GL629782">
    <property type="protein sequence ID" value="EFX02293.1"/>
    <property type="molecule type" value="Genomic_DNA"/>
</dbReference>
<organism evidence="3">
    <name type="scientific">Grosmannia clavigera (strain kw1407 / UAMH 11150)</name>
    <name type="common">Blue stain fungus</name>
    <name type="synonym">Graphiocladiella clavigera</name>
    <dbReference type="NCBI Taxonomy" id="655863"/>
    <lineage>
        <taxon>Eukaryota</taxon>
        <taxon>Fungi</taxon>
        <taxon>Dikarya</taxon>
        <taxon>Ascomycota</taxon>
        <taxon>Pezizomycotina</taxon>
        <taxon>Sordariomycetes</taxon>
        <taxon>Sordariomycetidae</taxon>
        <taxon>Ophiostomatales</taxon>
        <taxon>Ophiostomataceae</taxon>
        <taxon>Leptographium</taxon>
    </lineage>
</organism>